<dbReference type="InterPro" id="IPR036388">
    <property type="entry name" value="WH-like_DNA-bd_sf"/>
</dbReference>
<dbReference type="SMART" id="SM00903">
    <property type="entry name" value="Flavin_Reduct"/>
    <property type="match status" value="1"/>
</dbReference>
<dbReference type="PANTHER" id="PTHR30466:SF11">
    <property type="entry name" value="FLAVIN-DEPENDENT MONOOXYGENASE, REDUCTASE SUBUNIT HSAB"/>
    <property type="match status" value="1"/>
</dbReference>
<name>A0ABX1MQJ7_9RHOO</name>
<dbReference type="PANTHER" id="PTHR30466">
    <property type="entry name" value="FLAVIN REDUCTASE"/>
    <property type="match status" value="1"/>
</dbReference>
<dbReference type="Gene3D" id="2.30.110.10">
    <property type="entry name" value="Electron Transport, Fmn-binding Protein, Chain A"/>
    <property type="match status" value="1"/>
</dbReference>
<dbReference type="Proteomes" id="UP000652074">
    <property type="component" value="Unassembled WGS sequence"/>
</dbReference>
<protein>
    <submittedName>
        <fullName evidence="4">Flavin reductase</fullName>
    </submittedName>
</protein>
<evidence type="ECO:0000256" key="1">
    <source>
        <dbReference type="ARBA" id="ARBA00008898"/>
    </source>
</evidence>
<dbReference type="EMBL" id="WTVR01000014">
    <property type="protein sequence ID" value="NMF88601.1"/>
    <property type="molecule type" value="Genomic_DNA"/>
</dbReference>
<reference evidence="4 5" key="1">
    <citation type="submission" date="2019-12" db="EMBL/GenBank/DDBJ databases">
        <title>Comparative genomics gives insights into the taxonomy of the Azoarcus-Aromatoleum group and reveals separate origins of nif in the plant-associated Azoarcus and non-plant-associated Aromatoleum sub-groups.</title>
        <authorList>
            <person name="Lafos M."/>
            <person name="Maluk M."/>
            <person name="Batista M."/>
            <person name="Junghare M."/>
            <person name="Carmona M."/>
            <person name="Faoro H."/>
            <person name="Cruz L.M."/>
            <person name="Battistoni F."/>
            <person name="De Souza E."/>
            <person name="Pedrosa F."/>
            <person name="Chen W.-M."/>
            <person name="Poole P.S."/>
            <person name="Dixon R.A."/>
            <person name="James E.K."/>
        </authorList>
    </citation>
    <scope>NUCLEOTIDE SEQUENCE [LARGE SCALE GENOMIC DNA]</scope>
    <source>
        <strain evidence="4 5">ToN1</strain>
    </source>
</reference>
<gene>
    <name evidence="4" type="ORF">GPA26_08885</name>
</gene>
<dbReference type="RefSeq" id="WP_169206019.1">
    <property type="nucleotide sequence ID" value="NZ_CP059560.1"/>
</dbReference>
<dbReference type="SUPFAM" id="SSF50475">
    <property type="entry name" value="FMN-binding split barrel"/>
    <property type="match status" value="1"/>
</dbReference>
<dbReference type="Gene3D" id="1.10.10.10">
    <property type="entry name" value="Winged helix-like DNA-binding domain superfamily/Winged helix DNA-binding domain"/>
    <property type="match status" value="1"/>
</dbReference>
<keyword evidence="5" id="KW-1185">Reference proteome</keyword>
<comment type="caution">
    <text evidence="4">The sequence shown here is derived from an EMBL/GenBank/DDBJ whole genome shotgun (WGS) entry which is preliminary data.</text>
</comment>
<dbReference type="InterPro" id="IPR036390">
    <property type="entry name" value="WH_DNA-bd_sf"/>
</dbReference>
<evidence type="ECO:0000313" key="4">
    <source>
        <dbReference type="EMBL" id="NMF88601.1"/>
    </source>
</evidence>
<accession>A0ABX1MQJ7</accession>
<dbReference type="InterPro" id="IPR012349">
    <property type="entry name" value="Split_barrel_FMN-bd"/>
</dbReference>
<keyword evidence="2" id="KW-0560">Oxidoreductase</keyword>
<evidence type="ECO:0000256" key="2">
    <source>
        <dbReference type="ARBA" id="ARBA00023002"/>
    </source>
</evidence>
<dbReference type="InterPro" id="IPR050268">
    <property type="entry name" value="NADH-dep_flavin_reductase"/>
</dbReference>
<sequence length="326" mass="35841">MAIDSQQFRSALGSFATGITIVTTRDKVGRDVGLTVNSFNSVSLDPPMVLWSLAKKSQTRQAFLQAGYFAVHILAADQSELATRFASRMDRFSGLVLERGEKEIPLLQGCAARFQCKTVSCYEGGDHDIFVGEVVSFEHFDRPTLVFLGGRYAVAVEKPDLSGQETNTSSDLGRNTLGYLFARTYYHLRVRLRPELARLNLTEADSFILAALALNSPCTAHELADLVGVSGYQMTQQDMMRLAQRNLIDLRGSGGADQVVQLADAGTKIVLNIASVSAAIESDAVTDLSYTEIELLKQMLRKIIRRTKAPWQKDPLVLESSGVEVR</sequence>
<organism evidence="4 5">
    <name type="scientific">Aromatoleum petrolei</name>
    <dbReference type="NCBI Taxonomy" id="76116"/>
    <lineage>
        <taxon>Bacteria</taxon>
        <taxon>Pseudomonadati</taxon>
        <taxon>Pseudomonadota</taxon>
        <taxon>Betaproteobacteria</taxon>
        <taxon>Rhodocyclales</taxon>
        <taxon>Rhodocyclaceae</taxon>
        <taxon>Aromatoleum</taxon>
    </lineage>
</organism>
<dbReference type="Pfam" id="PF01613">
    <property type="entry name" value="Flavin_Reduct"/>
    <property type="match status" value="1"/>
</dbReference>
<evidence type="ECO:0000313" key="5">
    <source>
        <dbReference type="Proteomes" id="UP000652074"/>
    </source>
</evidence>
<evidence type="ECO:0000259" key="3">
    <source>
        <dbReference type="SMART" id="SM00903"/>
    </source>
</evidence>
<comment type="similarity">
    <text evidence="1">Belongs to the non-flavoprotein flavin reductase family.</text>
</comment>
<proteinExistence type="inferred from homology"/>
<dbReference type="SUPFAM" id="SSF46785">
    <property type="entry name" value="Winged helix' DNA-binding domain"/>
    <property type="match status" value="1"/>
</dbReference>
<feature type="domain" description="Flavin reductase like" evidence="3">
    <location>
        <begin position="12"/>
        <end position="154"/>
    </location>
</feature>
<dbReference type="InterPro" id="IPR002563">
    <property type="entry name" value="Flavin_Rdtase-like_dom"/>
</dbReference>